<dbReference type="AlphaFoldDB" id="A0AAW1KZ34"/>
<dbReference type="Gene3D" id="3.60.10.10">
    <property type="entry name" value="Endonuclease/exonuclease/phosphatase"/>
    <property type="match status" value="1"/>
</dbReference>
<dbReference type="SUPFAM" id="SSF56219">
    <property type="entry name" value="DNase I-like"/>
    <property type="match status" value="1"/>
</dbReference>
<dbReference type="PANTHER" id="PTHR33710:SF71">
    <property type="entry name" value="ENDONUCLEASE_EXONUCLEASE_PHOSPHATASE DOMAIN-CONTAINING PROTEIN"/>
    <property type="match status" value="1"/>
</dbReference>
<evidence type="ECO:0000313" key="1">
    <source>
        <dbReference type="EMBL" id="KAK9724581.1"/>
    </source>
</evidence>
<name>A0AAW1KZ34_SAPOF</name>
<dbReference type="InterPro" id="IPR036691">
    <property type="entry name" value="Endo/exonu/phosph_ase_sf"/>
</dbReference>
<proteinExistence type="predicted"/>
<comment type="caution">
    <text evidence="1">The sequence shown here is derived from an EMBL/GenBank/DDBJ whole genome shotgun (WGS) entry which is preliminary data.</text>
</comment>
<evidence type="ECO:0000313" key="2">
    <source>
        <dbReference type="Proteomes" id="UP001443914"/>
    </source>
</evidence>
<reference evidence="1" key="1">
    <citation type="submission" date="2024-03" db="EMBL/GenBank/DDBJ databases">
        <title>WGS assembly of Saponaria officinalis var. Norfolk2.</title>
        <authorList>
            <person name="Jenkins J."/>
            <person name="Shu S."/>
            <person name="Grimwood J."/>
            <person name="Barry K."/>
            <person name="Goodstein D."/>
            <person name="Schmutz J."/>
            <person name="Leebens-Mack J."/>
            <person name="Osbourn A."/>
        </authorList>
    </citation>
    <scope>NUCLEOTIDE SEQUENCE [LARGE SCALE GENOMIC DNA]</scope>
    <source>
        <strain evidence="1">JIC</strain>
    </source>
</reference>
<sequence>MDLELPWIMDDCALHDMGFRGNKFTWQRDREIGLFVGERLDRAMSTTEWNSLFPHAEVRNLPICYSDHAAIIVNINQPQWGRQRRKFFEFEPFWLSDPKCSEVVDNAWRDHTTEGVEKKIKNCALRL</sequence>
<dbReference type="EMBL" id="JBDFQZ010000005">
    <property type="protein sequence ID" value="KAK9724581.1"/>
    <property type="molecule type" value="Genomic_DNA"/>
</dbReference>
<dbReference type="Proteomes" id="UP001443914">
    <property type="component" value="Unassembled WGS sequence"/>
</dbReference>
<organism evidence="1 2">
    <name type="scientific">Saponaria officinalis</name>
    <name type="common">Common soapwort</name>
    <name type="synonym">Lychnis saponaria</name>
    <dbReference type="NCBI Taxonomy" id="3572"/>
    <lineage>
        <taxon>Eukaryota</taxon>
        <taxon>Viridiplantae</taxon>
        <taxon>Streptophyta</taxon>
        <taxon>Embryophyta</taxon>
        <taxon>Tracheophyta</taxon>
        <taxon>Spermatophyta</taxon>
        <taxon>Magnoliopsida</taxon>
        <taxon>eudicotyledons</taxon>
        <taxon>Gunneridae</taxon>
        <taxon>Pentapetalae</taxon>
        <taxon>Caryophyllales</taxon>
        <taxon>Caryophyllaceae</taxon>
        <taxon>Caryophylleae</taxon>
        <taxon>Saponaria</taxon>
    </lineage>
</organism>
<dbReference type="PANTHER" id="PTHR33710">
    <property type="entry name" value="BNAC02G09200D PROTEIN"/>
    <property type="match status" value="1"/>
</dbReference>
<accession>A0AAW1KZ34</accession>
<evidence type="ECO:0008006" key="3">
    <source>
        <dbReference type="Google" id="ProtNLM"/>
    </source>
</evidence>
<gene>
    <name evidence="1" type="ORF">RND81_05G084200</name>
</gene>
<protein>
    <recommendedName>
        <fullName evidence="3">Endonuclease/exonuclease/phosphatase</fullName>
    </recommendedName>
</protein>
<keyword evidence="2" id="KW-1185">Reference proteome</keyword>